<dbReference type="UniPathway" id="UPA00704">
    <property type="reaction ID" value="UER00716"/>
</dbReference>
<organism evidence="1 2">
    <name type="scientific">Budvicia aquatica</name>
    <dbReference type="NCBI Taxonomy" id="82979"/>
    <lineage>
        <taxon>Bacteria</taxon>
        <taxon>Pseudomonadati</taxon>
        <taxon>Pseudomonadota</taxon>
        <taxon>Gammaproteobacteria</taxon>
        <taxon>Enterobacterales</taxon>
        <taxon>Budviciaceae</taxon>
        <taxon>Budvicia</taxon>
    </lineage>
</organism>
<accession>A0A484ZC77</accession>
<gene>
    <name evidence="1" type="primary">kbaZ_2</name>
    <name evidence="1" type="ORF">NCTC12282_00881</name>
</gene>
<dbReference type="Pfam" id="PF08013">
    <property type="entry name" value="GatZ_KbaZ-like"/>
    <property type="match status" value="1"/>
</dbReference>
<dbReference type="GO" id="GO:2001059">
    <property type="term" value="P:D-tagatose 6-phosphate catabolic process"/>
    <property type="evidence" value="ECO:0007669"/>
    <property type="project" value="UniProtKB-UniPathway"/>
</dbReference>
<dbReference type="GO" id="GO:0005975">
    <property type="term" value="P:carbohydrate metabolic process"/>
    <property type="evidence" value="ECO:0007669"/>
    <property type="project" value="InterPro"/>
</dbReference>
<dbReference type="Proteomes" id="UP000373449">
    <property type="component" value="Unassembled WGS sequence"/>
</dbReference>
<sequence length="125" mass="14822">MPADQRSNLVQEIEQQMCDAPEYWQKYYHGDAQQQRFARLYSFSDRIRYYWPNPAIHRAQETLFSNLSRVEIPLPLLSQYLPEQFSAVRDGQLEPTPNALVLHKIRQVLRHYASACQTQLILRET</sequence>
<evidence type="ECO:0000313" key="2">
    <source>
        <dbReference type="Proteomes" id="UP000373449"/>
    </source>
</evidence>
<dbReference type="InterPro" id="IPR012062">
    <property type="entry name" value="GatZ/KbaZ-like"/>
</dbReference>
<dbReference type="Gene3D" id="1.10.400.20">
    <property type="entry name" value="putative tagatose 6-phosphate kinase domain like"/>
    <property type="match status" value="1"/>
</dbReference>
<dbReference type="EMBL" id="CAADJA010000002">
    <property type="protein sequence ID" value="VFS45994.1"/>
    <property type="molecule type" value="Genomic_DNA"/>
</dbReference>
<dbReference type="AlphaFoldDB" id="A0A484ZC77"/>
<proteinExistence type="predicted"/>
<reference evidence="1 2" key="1">
    <citation type="submission" date="2019-03" db="EMBL/GenBank/DDBJ databases">
        <authorList>
            <consortium name="Pathogen Informatics"/>
        </authorList>
    </citation>
    <scope>NUCLEOTIDE SEQUENCE [LARGE SCALE GENOMIC DNA]</scope>
    <source>
        <strain evidence="1 2">NCTC12282</strain>
    </source>
</reference>
<name>A0A484ZC77_9GAMM</name>
<dbReference type="SUPFAM" id="SSF51569">
    <property type="entry name" value="Aldolase"/>
    <property type="match status" value="1"/>
</dbReference>
<evidence type="ECO:0000313" key="1">
    <source>
        <dbReference type="EMBL" id="VFS45994.1"/>
    </source>
</evidence>
<protein>
    <submittedName>
        <fullName evidence="1">D-tagatose-1,6-bisphosphate aldolase subunit kbaZ</fullName>
    </submittedName>
</protein>